<evidence type="ECO:0000256" key="8">
    <source>
        <dbReference type="ARBA" id="ARBA00049244"/>
    </source>
</evidence>
<dbReference type="Pfam" id="PF14579">
    <property type="entry name" value="HHH_6"/>
    <property type="match status" value="1"/>
</dbReference>
<dbReference type="InterPro" id="IPR029460">
    <property type="entry name" value="DNAPol_HHH"/>
</dbReference>
<dbReference type="InterPro" id="IPR004013">
    <property type="entry name" value="PHP_dom"/>
</dbReference>
<dbReference type="InterPro" id="IPR016195">
    <property type="entry name" value="Pol/histidinol_Pase-like"/>
</dbReference>
<comment type="subcellular location">
    <subcellularLocation>
        <location evidence="9">Cytoplasm</location>
    </subcellularLocation>
</comment>
<evidence type="ECO:0000256" key="9">
    <source>
        <dbReference type="HAMAP-Rule" id="MF_01902"/>
    </source>
</evidence>
<gene>
    <name evidence="9" type="primary">dnaE2</name>
    <name evidence="12" type="ORF">GCM10009823_08880</name>
</gene>
<protein>
    <recommendedName>
        <fullName evidence="9">Error-prone DNA polymerase</fullName>
        <ecNumber evidence="9">2.7.7.7</ecNumber>
    </recommendedName>
</protein>
<dbReference type="Pfam" id="PF07733">
    <property type="entry name" value="DNA_pol3_alpha"/>
    <property type="match status" value="1"/>
</dbReference>
<feature type="compositionally biased region" description="Basic and acidic residues" evidence="10">
    <location>
        <begin position="35"/>
        <end position="45"/>
    </location>
</feature>
<dbReference type="PANTHER" id="PTHR32294">
    <property type="entry name" value="DNA POLYMERASE III SUBUNIT ALPHA"/>
    <property type="match status" value="1"/>
</dbReference>
<dbReference type="Pfam" id="PF17657">
    <property type="entry name" value="DNA_pol3_finger"/>
    <property type="match status" value="1"/>
</dbReference>
<evidence type="ECO:0000256" key="10">
    <source>
        <dbReference type="SAM" id="MobiDB-lite"/>
    </source>
</evidence>
<keyword evidence="7 9" id="KW-0234">DNA repair</keyword>
<dbReference type="NCBIfam" id="NF004225">
    <property type="entry name" value="PRK05672.1"/>
    <property type="match status" value="1"/>
</dbReference>
<dbReference type="EC" id="2.7.7.7" evidence="9"/>
<dbReference type="Gene3D" id="3.20.20.140">
    <property type="entry name" value="Metal-dependent hydrolases"/>
    <property type="match status" value="1"/>
</dbReference>
<dbReference type="CDD" id="cd04485">
    <property type="entry name" value="DnaE_OBF"/>
    <property type="match status" value="1"/>
</dbReference>
<feature type="region of interest" description="Disordered" evidence="10">
    <location>
        <begin position="78"/>
        <end position="108"/>
    </location>
</feature>
<evidence type="ECO:0000256" key="1">
    <source>
        <dbReference type="ARBA" id="ARBA00022490"/>
    </source>
</evidence>
<feature type="region of interest" description="Disordered" evidence="10">
    <location>
        <begin position="16"/>
        <end position="66"/>
    </location>
</feature>
<dbReference type="SUPFAM" id="SSF89550">
    <property type="entry name" value="PHP domain-like"/>
    <property type="match status" value="1"/>
</dbReference>
<evidence type="ECO:0000259" key="11">
    <source>
        <dbReference type="SMART" id="SM00481"/>
    </source>
</evidence>
<sequence>MNARTPWSELSHALASWGEADRSEANGSDAPAFSRPDRYAGREPEAAGESAPEASPPARGGLLGLGSVPGLARLRAARDAEAAGAEPGGEETRSARPSAPRSHPAPLPARAPYAELHVHSDFSFLDGASDPEELVETAAAAGLTGIALTDHNGLYGAPRFAAAAAAHGIATVFGAELSLGLTARIPGQVDPAAEHLLVLARGVDGYRSLSAALTRAHLAGEKNRPVFDREALLAHTRESGQWQLLTGCRKGALGRALTDPHDPDGGLSVLRRLRDAAGPDNLVVELTHAGLPGDDRRIRHLEELAARAQLPTVATNAVHYATRARFRDAAVRAAVRARRPLAEMTGWLPPTAAARIRSGEEMLARFPRISVQNAAALAAETAFSLRLAAPGLPHAPIPEEKAAAGVTEAQHLRDLVEEGTLRRYGTRSERPDAWAQIEEELDLIERMGFCGYFLIVHHITEFCRREDIYCQGRGSAANSAVCFVLGITAVDAVEYTLVFERFLTPEREGYPDIDIDIESGRREEVIQHVYEFYGRDRAAQVANVITYRARSAVRDAAAALGYEPGQQDAFSKGMDRWRSLPEPEETEIPPTVLEYARDLLNTPRHMGIHSGGMILADRPIGEVVPIEPATMPDRTVVQWDKDDCAEMGLVKFDLLGLGMLTALHEMLDLVAAHTGERIDRAEIPPDDPATYAMLRRGDAVGVFQVESRAQIATLPRLGPEEFYDLVVQVALIRPGPIQGGSVHPYIRRRRGDETPVYLHPLLENSLERTLGVPLFQEQLMQMSMDVGGFTGRDADELRRAMGAKRSEAAMARLGDRFLAGAAQRGVPADVAEEIFRKIAAFADYGFPESHAMSFANLVYHSAWLKRHHHAAFTAGLLRAQPMGFYSPQSLLADARRHGVRVLPVCVNRSGARADLERDPDSEGGFAIRLGLDSVRGLGKEAAEAVVEVRGEDEFSSAGDLAQRTGLGKAALEGLATAGALSCFGLDRRRALWVAGGQAGASPATLPGTSGPVSAPVLPDMDAFEDTLAQLWATGVTVDGYPTEVLREQLTARGYGSTADALAAEPRTRVTIAGIVTHRQRPATAEGLTFFNLEDEAGMLNVVCTAGLLRRYRRIALTKNVLAVTGIIQRAETAESTDAVVVSLYADRLTPIRTQLNVRSRDFR</sequence>
<keyword evidence="3 9" id="KW-0548">Nucleotidyltransferase</keyword>
<dbReference type="Gene3D" id="1.10.150.870">
    <property type="match status" value="1"/>
</dbReference>
<evidence type="ECO:0000256" key="3">
    <source>
        <dbReference type="ARBA" id="ARBA00022695"/>
    </source>
</evidence>
<dbReference type="SMART" id="SM00481">
    <property type="entry name" value="POLIIIAc"/>
    <property type="match status" value="1"/>
</dbReference>
<keyword evidence="5 9" id="KW-0227">DNA damage</keyword>
<proteinExistence type="inferred from homology"/>
<reference evidence="13" key="1">
    <citation type="journal article" date="2019" name="Int. J. Syst. Evol. Microbiol.">
        <title>The Global Catalogue of Microorganisms (GCM) 10K type strain sequencing project: providing services to taxonomists for standard genome sequencing and annotation.</title>
        <authorList>
            <consortium name="The Broad Institute Genomics Platform"/>
            <consortium name="The Broad Institute Genome Sequencing Center for Infectious Disease"/>
            <person name="Wu L."/>
            <person name="Ma J."/>
        </authorList>
    </citation>
    <scope>NUCLEOTIDE SEQUENCE [LARGE SCALE GENOMIC DNA]</scope>
    <source>
        <strain evidence="13">JCM 15900</strain>
    </source>
</reference>
<keyword evidence="13" id="KW-1185">Reference proteome</keyword>
<organism evidence="12 13">
    <name type="scientific">Brevibacterium salitolerans</name>
    <dbReference type="NCBI Taxonomy" id="1403566"/>
    <lineage>
        <taxon>Bacteria</taxon>
        <taxon>Bacillati</taxon>
        <taxon>Actinomycetota</taxon>
        <taxon>Actinomycetes</taxon>
        <taxon>Micrococcales</taxon>
        <taxon>Brevibacteriaceae</taxon>
        <taxon>Brevibacterium</taxon>
    </lineage>
</organism>
<dbReference type="HAMAP" id="MF_01902">
    <property type="entry name" value="DNApol_error_prone"/>
    <property type="match status" value="1"/>
</dbReference>
<feature type="domain" description="Polymerase/histidinol phosphatase N-terminal" evidence="11">
    <location>
        <begin position="114"/>
        <end position="181"/>
    </location>
</feature>
<evidence type="ECO:0000256" key="4">
    <source>
        <dbReference type="ARBA" id="ARBA00022705"/>
    </source>
</evidence>
<keyword evidence="1 9" id="KW-0963">Cytoplasm</keyword>
<keyword evidence="4 9" id="KW-0235">DNA replication</keyword>
<evidence type="ECO:0000313" key="12">
    <source>
        <dbReference type="EMBL" id="GAA2091618.1"/>
    </source>
</evidence>
<evidence type="ECO:0000256" key="2">
    <source>
        <dbReference type="ARBA" id="ARBA00022679"/>
    </source>
</evidence>
<evidence type="ECO:0000256" key="6">
    <source>
        <dbReference type="ARBA" id="ARBA00022932"/>
    </source>
</evidence>
<accession>A0ABP5I173</accession>
<dbReference type="NCBIfam" id="TIGR00594">
    <property type="entry name" value="polc"/>
    <property type="match status" value="1"/>
</dbReference>
<dbReference type="InterPro" id="IPR004805">
    <property type="entry name" value="DnaE2/DnaE/PolC"/>
</dbReference>
<comment type="caution">
    <text evidence="12">The sequence shown here is derived from an EMBL/GenBank/DDBJ whole genome shotgun (WGS) entry which is preliminary data.</text>
</comment>
<keyword evidence="2 9" id="KW-0808">Transferase</keyword>
<keyword evidence="6 9" id="KW-0239">DNA-directed DNA polymerase</keyword>
<evidence type="ECO:0000256" key="7">
    <source>
        <dbReference type="ARBA" id="ARBA00023204"/>
    </source>
</evidence>
<comment type="similarity">
    <text evidence="9">Belongs to the DNA polymerase type-C family. DnaE2 subfamily.</text>
</comment>
<name>A0ABP5I173_9MICO</name>
<comment type="function">
    <text evidence="9">DNA polymerase involved in damage-induced mutagenesis and translesion synthesis (TLS). It is not the major replicative DNA polymerase.</text>
</comment>
<evidence type="ECO:0000256" key="5">
    <source>
        <dbReference type="ARBA" id="ARBA00022763"/>
    </source>
</evidence>
<dbReference type="InterPro" id="IPR040982">
    <property type="entry name" value="DNA_pol3_finger"/>
</dbReference>
<evidence type="ECO:0000313" key="13">
    <source>
        <dbReference type="Proteomes" id="UP001500984"/>
    </source>
</evidence>
<dbReference type="PANTHER" id="PTHR32294:SF4">
    <property type="entry name" value="ERROR-PRONE DNA POLYMERASE"/>
    <property type="match status" value="1"/>
</dbReference>
<dbReference type="InterPro" id="IPR003141">
    <property type="entry name" value="Pol/His_phosphatase_N"/>
</dbReference>
<feature type="compositionally biased region" description="Low complexity" evidence="10">
    <location>
        <begin position="47"/>
        <end position="66"/>
    </location>
</feature>
<dbReference type="InterPro" id="IPR011708">
    <property type="entry name" value="DNA_pol3_alpha_NTPase_dom"/>
</dbReference>
<dbReference type="InterPro" id="IPR023073">
    <property type="entry name" value="DnaE2"/>
</dbReference>
<dbReference type="Proteomes" id="UP001500984">
    <property type="component" value="Unassembled WGS sequence"/>
</dbReference>
<dbReference type="RefSeq" id="WP_344335500.1">
    <property type="nucleotide sequence ID" value="NZ_BAAAPZ010000002.1"/>
</dbReference>
<dbReference type="Pfam" id="PF02811">
    <property type="entry name" value="PHP"/>
    <property type="match status" value="1"/>
</dbReference>
<dbReference type="EMBL" id="BAAAPZ010000002">
    <property type="protein sequence ID" value="GAA2091618.1"/>
    <property type="molecule type" value="Genomic_DNA"/>
</dbReference>
<dbReference type="CDD" id="cd07431">
    <property type="entry name" value="PHP_PolIIIA"/>
    <property type="match status" value="1"/>
</dbReference>
<comment type="catalytic activity">
    <reaction evidence="8 9">
        <text>DNA(n) + a 2'-deoxyribonucleoside 5'-triphosphate = DNA(n+1) + diphosphate</text>
        <dbReference type="Rhea" id="RHEA:22508"/>
        <dbReference type="Rhea" id="RHEA-COMP:17339"/>
        <dbReference type="Rhea" id="RHEA-COMP:17340"/>
        <dbReference type="ChEBI" id="CHEBI:33019"/>
        <dbReference type="ChEBI" id="CHEBI:61560"/>
        <dbReference type="ChEBI" id="CHEBI:173112"/>
        <dbReference type="EC" id="2.7.7.7"/>
    </reaction>
</comment>